<organism evidence="1 2">
    <name type="scientific">Manihot esculenta</name>
    <name type="common">Cassava</name>
    <name type="synonym">Jatropha manihot</name>
    <dbReference type="NCBI Taxonomy" id="3983"/>
    <lineage>
        <taxon>Eukaryota</taxon>
        <taxon>Viridiplantae</taxon>
        <taxon>Streptophyta</taxon>
        <taxon>Embryophyta</taxon>
        <taxon>Tracheophyta</taxon>
        <taxon>Spermatophyta</taxon>
        <taxon>Magnoliopsida</taxon>
        <taxon>eudicotyledons</taxon>
        <taxon>Gunneridae</taxon>
        <taxon>Pentapetalae</taxon>
        <taxon>rosids</taxon>
        <taxon>fabids</taxon>
        <taxon>Malpighiales</taxon>
        <taxon>Euphorbiaceae</taxon>
        <taxon>Crotonoideae</taxon>
        <taxon>Manihoteae</taxon>
        <taxon>Manihot</taxon>
    </lineage>
</organism>
<proteinExistence type="predicted"/>
<gene>
    <name evidence="1" type="ORF">MANES_15G190025v8</name>
</gene>
<sequence length="69" mass="8263">MRVRELLDIRKPLKRTKKVLTKDGCAVQVLFGYERLPTFCYLYGFIGHLEYYYEYLFSTNISAWRGFLA</sequence>
<accession>A0ACB7GCM8</accession>
<evidence type="ECO:0000313" key="1">
    <source>
        <dbReference type="EMBL" id="KAG8638068.1"/>
    </source>
</evidence>
<protein>
    <submittedName>
        <fullName evidence="1">Uncharacterized protein</fullName>
    </submittedName>
</protein>
<keyword evidence="2" id="KW-1185">Reference proteome</keyword>
<dbReference type="Proteomes" id="UP000091857">
    <property type="component" value="Chromosome 15"/>
</dbReference>
<evidence type="ECO:0000313" key="2">
    <source>
        <dbReference type="Proteomes" id="UP000091857"/>
    </source>
</evidence>
<reference evidence="2" key="1">
    <citation type="journal article" date="2016" name="Nat. Biotechnol.">
        <title>Sequencing wild and cultivated cassava and related species reveals extensive interspecific hybridization and genetic diversity.</title>
        <authorList>
            <person name="Bredeson J.V."/>
            <person name="Lyons J.B."/>
            <person name="Prochnik S.E."/>
            <person name="Wu G.A."/>
            <person name="Ha C.M."/>
            <person name="Edsinger-Gonzales E."/>
            <person name="Grimwood J."/>
            <person name="Schmutz J."/>
            <person name="Rabbi I.Y."/>
            <person name="Egesi C."/>
            <person name="Nauluvula P."/>
            <person name="Lebot V."/>
            <person name="Ndunguru J."/>
            <person name="Mkamilo G."/>
            <person name="Bart R.S."/>
            <person name="Setter T.L."/>
            <person name="Gleadow R.M."/>
            <person name="Kulakow P."/>
            <person name="Ferguson M.E."/>
            <person name="Rounsley S."/>
            <person name="Rokhsar D.S."/>
        </authorList>
    </citation>
    <scope>NUCLEOTIDE SEQUENCE [LARGE SCALE GENOMIC DNA]</scope>
    <source>
        <strain evidence="2">cv. AM560-2</strain>
    </source>
</reference>
<name>A0ACB7GCM8_MANES</name>
<comment type="caution">
    <text evidence="1">The sequence shown here is derived from an EMBL/GenBank/DDBJ whole genome shotgun (WGS) entry which is preliminary data.</text>
</comment>
<dbReference type="EMBL" id="CM004401">
    <property type="protein sequence ID" value="KAG8638068.1"/>
    <property type="molecule type" value="Genomic_DNA"/>
</dbReference>